<name>A0ABS4LA29_STRAV</name>
<reference evidence="1 2" key="1">
    <citation type="submission" date="2021-03" db="EMBL/GenBank/DDBJ databases">
        <title>Genomic Encyclopedia of Type Strains, Phase IV (KMG-IV): sequencing the most valuable type-strain genomes for metagenomic binning, comparative biology and taxonomic classification.</title>
        <authorList>
            <person name="Goeker M."/>
        </authorList>
    </citation>
    <scope>NUCLEOTIDE SEQUENCE [LARGE SCALE GENOMIC DNA]</scope>
    <source>
        <strain evidence="1 2">DSM 40526</strain>
    </source>
</reference>
<proteinExistence type="predicted"/>
<organism evidence="1 2">
    <name type="scientific">Streptomyces avidinii</name>
    <dbReference type="NCBI Taxonomy" id="1895"/>
    <lineage>
        <taxon>Bacteria</taxon>
        <taxon>Bacillati</taxon>
        <taxon>Actinomycetota</taxon>
        <taxon>Actinomycetes</taxon>
        <taxon>Kitasatosporales</taxon>
        <taxon>Streptomycetaceae</taxon>
        <taxon>Streptomyces</taxon>
    </lineage>
</organism>
<keyword evidence="2" id="KW-1185">Reference proteome</keyword>
<dbReference type="RefSeq" id="WP_189972591.1">
    <property type="nucleotide sequence ID" value="NZ_BMVL01000012.1"/>
</dbReference>
<dbReference type="InterPro" id="IPR025850">
    <property type="entry name" value="SUKH-3"/>
</dbReference>
<dbReference type="EMBL" id="JAGGLQ010000010">
    <property type="protein sequence ID" value="MBP2038967.1"/>
    <property type="molecule type" value="Genomic_DNA"/>
</dbReference>
<gene>
    <name evidence="1" type="ORF">J2Z77_004786</name>
</gene>
<accession>A0ABS4LA29</accession>
<dbReference type="Pfam" id="PF14433">
    <property type="entry name" value="SUKH-3"/>
    <property type="match status" value="1"/>
</dbReference>
<evidence type="ECO:0008006" key="3">
    <source>
        <dbReference type="Google" id="ProtNLM"/>
    </source>
</evidence>
<protein>
    <recommendedName>
        <fullName evidence="3">SUKH-3 immunity protein of toxin-antitoxin system</fullName>
    </recommendedName>
</protein>
<sequence length="153" mass="17039">MNIENERPNLDEVVEALPGATAVEYGDLDVETICDQYREEGYEVTPRLLDFLEQYREITISWLHQGRSETELEISIEGALNEHIIRIGYYAKIAGKGLLPVGTAFGDSTVLLSDDGDIYFGDVAGVQRVGHGFLPSMTALISDNWDKAYLIEP</sequence>
<evidence type="ECO:0000313" key="1">
    <source>
        <dbReference type="EMBL" id="MBP2038967.1"/>
    </source>
</evidence>
<dbReference type="Proteomes" id="UP001519310">
    <property type="component" value="Unassembled WGS sequence"/>
</dbReference>
<comment type="caution">
    <text evidence="1">The sequence shown here is derived from an EMBL/GenBank/DDBJ whole genome shotgun (WGS) entry which is preliminary data.</text>
</comment>
<evidence type="ECO:0000313" key="2">
    <source>
        <dbReference type="Proteomes" id="UP001519310"/>
    </source>
</evidence>